<dbReference type="InterPro" id="IPR014756">
    <property type="entry name" value="Ig_E-set"/>
</dbReference>
<dbReference type="InterPro" id="IPR001298">
    <property type="entry name" value="Filamin/ABP280_rpt"/>
</dbReference>
<dbReference type="InterPro" id="IPR017868">
    <property type="entry name" value="Filamin/ABP280_repeat-like"/>
</dbReference>
<feature type="repeat" description="Filamin" evidence="3">
    <location>
        <begin position="48"/>
        <end position="139"/>
    </location>
</feature>
<accession>A0A7R9I8I1</accession>
<sequence>MTMPMSMSGILGGSKLGVEPILKARDMADKNVEHLGVMAYAAHFQWLKPRKSPGDRMAVSCDLHTTPVNRPAHFRLEMSREVDPREVTAEVVGPPGTAECRLSLAGNKGTFTPTHVGMHQLIVYNEGEKVGGSPINVRVTPELSKISFPGMDPCAIGSIVEVLVMTPVHRRGAGKLDLVVTRVHRRGAGKLDLVVTRVHCRGAGKLALVVTRSSFYYPKTSINDNSKQSGNYLSFQINSNGAPSSEISVQARSPTGRSLSCPVQETDGVYTATFQPDEAGEWNIAVTHGGEHIQGGPFVCFVFNPNGVKVTHEDSFMSNGGRTVISVSSTVVTQ</sequence>
<dbReference type="Gene3D" id="2.60.40.10">
    <property type="entry name" value="Immunoglobulins"/>
    <property type="match status" value="2"/>
</dbReference>
<dbReference type="GO" id="GO:0051015">
    <property type="term" value="F:actin filament binding"/>
    <property type="evidence" value="ECO:0007669"/>
    <property type="project" value="InterPro"/>
</dbReference>
<feature type="repeat" description="Filamin" evidence="3">
    <location>
        <begin position="234"/>
        <end position="302"/>
    </location>
</feature>
<evidence type="ECO:0000256" key="1">
    <source>
        <dbReference type="ARBA" id="ARBA00009238"/>
    </source>
</evidence>
<name>A0A7R9I8I1_9NEOP</name>
<evidence type="ECO:0000256" key="2">
    <source>
        <dbReference type="ARBA" id="ARBA00022737"/>
    </source>
</evidence>
<evidence type="ECO:0008006" key="5">
    <source>
        <dbReference type="Google" id="ProtNLM"/>
    </source>
</evidence>
<dbReference type="PROSITE" id="PS50194">
    <property type="entry name" value="FILAMIN_REPEAT"/>
    <property type="match status" value="2"/>
</dbReference>
<dbReference type="PANTHER" id="PTHR38537">
    <property type="entry name" value="JITTERBUG, ISOFORM N"/>
    <property type="match status" value="1"/>
</dbReference>
<gene>
    <name evidence="4" type="ORF">TBIB3V08_LOCUS13913</name>
</gene>
<dbReference type="InterPro" id="IPR013783">
    <property type="entry name" value="Ig-like_fold"/>
</dbReference>
<dbReference type="InterPro" id="IPR044801">
    <property type="entry name" value="Filamin"/>
</dbReference>
<dbReference type="AlphaFoldDB" id="A0A7R9I8I1"/>
<organism evidence="4">
    <name type="scientific">Timema bartmani</name>
    <dbReference type="NCBI Taxonomy" id="61472"/>
    <lineage>
        <taxon>Eukaryota</taxon>
        <taxon>Metazoa</taxon>
        <taxon>Ecdysozoa</taxon>
        <taxon>Arthropoda</taxon>
        <taxon>Hexapoda</taxon>
        <taxon>Insecta</taxon>
        <taxon>Pterygota</taxon>
        <taxon>Neoptera</taxon>
        <taxon>Polyneoptera</taxon>
        <taxon>Phasmatodea</taxon>
        <taxon>Timematodea</taxon>
        <taxon>Timematoidea</taxon>
        <taxon>Timematidae</taxon>
        <taxon>Timema</taxon>
    </lineage>
</organism>
<keyword evidence="2" id="KW-0677">Repeat</keyword>
<dbReference type="SUPFAM" id="SSF81296">
    <property type="entry name" value="E set domains"/>
    <property type="match status" value="2"/>
</dbReference>
<comment type="similarity">
    <text evidence="1">Belongs to the filamin family.</text>
</comment>
<evidence type="ECO:0000256" key="3">
    <source>
        <dbReference type="PROSITE-ProRule" id="PRU00087"/>
    </source>
</evidence>
<dbReference type="GO" id="GO:0030036">
    <property type="term" value="P:actin cytoskeleton organization"/>
    <property type="evidence" value="ECO:0007669"/>
    <property type="project" value="InterPro"/>
</dbReference>
<dbReference type="Pfam" id="PF00630">
    <property type="entry name" value="Filamin"/>
    <property type="match status" value="1"/>
</dbReference>
<reference evidence="4" key="1">
    <citation type="submission" date="2020-11" db="EMBL/GenBank/DDBJ databases">
        <authorList>
            <person name="Tran Van P."/>
        </authorList>
    </citation>
    <scope>NUCLEOTIDE SEQUENCE</scope>
</reference>
<dbReference type="EMBL" id="OD602435">
    <property type="protein sequence ID" value="CAD7451645.1"/>
    <property type="molecule type" value="Genomic_DNA"/>
</dbReference>
<protein>
    <recommendedName>
        <fullName evidence="5">Filamin</fullName>
    </recommendedName>
</protein>
<evidence type="ECO:0000313" key="4">
    <source>
        <dbReference type="EMBL" id="CAD7451645.1"/>
    </source>
</evidence>
<dbReference type="SMART" id="SM00557">
    <property type="entry name" value="IG_FLMN"/>
    <property type="match status" value="2"/>
</dbReference>
<dbReference type="PANTHER" id="PTHR38537:SF16">
    <property type="entry name" value="CALPONIN-HOMOLOGY (CH) DOMAIN-CONTAINING PROTEIN"/>
    <property type="match status" value="1"/>
</dbReference>
<proteinExistence type="inferred from homology"/>